<proteinExistence type="predicted"/>
<dbReference type="EMBL" id="AGBF01000204">
    <property type="protein sequence ID" value="EGX55667.1"/>
    <property type="molecule type" value="Genomic_DNA"/>
</dbReference>
<dbReference type="RefSeq" id="WP_007502873.1">
    <property type="nucleotide sequence ID" value="NZ_AGBF01000204.1"/>
</dbReference>
<reference evidence="2 3" key="1">
    <citation type="submission" date="2011-08" db="EMBL/GenBank/DDBJ databases">
        <authorList>
            <person name="Lin Y."/>
            <person name="Hao X."/>
            <person name="Johnstone L."/>
            <person name="Miller S.J."/>
            <person name="Wei G."/>
            <person name="Rensing C."/>
        </authorList>
    </citation>
    <scope>NUCLEOTIDE SEQUENCE [LARGE SCALE GENOMIC DNA]</scope>
    <source>
        <strain evidence="2 3">K42</strain>
    </source>
</reference>
<protein>
    <submittedName>
        <fullName evidence="2">Uncharacterized protein</fullName>
    </submittedName>
</protein>
<feature type="compositionally biased region" description="Basic and acidic residues" evidence="1">
    <location>
        <begin position="98"/>
        <end position="107"/>
    </location>
</feature>
<name>G2GLE5_9ACTN</name>
<evidence type="ECO:0000313" key="2">
    <source>
        <dbReference type="EMBL" id="EGX55667.1"/>
    </source>
</evidence>
<evidence type="ECO:0000256" key="1">
    <source>
        <dbReference type="SAM" id="MobiDB-lite"/>
    </source>
</evidence>
<comment type="caution">
    <text evidence="2">The sequence shown here is derived from an EMBL/GenBank/DDBJ whole genome shotgun (WGS) entry which is preliminary data.</text>
</comment>
<keyword evidence="3" id="KW-1185">Reference proteome</keyword>
<accession>G2GLE5</accession>
<feature type="region of interest" description="Disordered" evidence="1">
    <location>
        <begin position="83"/>
        <end position="187"/>
    </location>
</feature>
<sequence length="187" mass="19320">MSQVRTRAPDLPGPLRLVGAGLRHVPGAGQVARAADGALDRIAAVSPRGRRMAVYAGAGVLGAAGLVEWPVALTGAAVAWLTQPGRRDEAPAAQDRPGGARREERAAAPESPETSGRSGPAPAEHRGPGDRLAPSRFRQDRSATPVHTPVHEEPAKVGDAATASALKRVARAADHHDGPSPRTGPRR</sequence>
<dbReference type="Proteomes" id="UP000004217">
    <property type="component" value="Unassembled WGS sequence"/>
</dbReference>
<dbReference type="AlphaFoldDB" id="G2GLE5"/>
<gene>
    <name evidence="2" type="ORF">SZN_31704</name>
</gene>
<evidence type="ECO:0000313" key="3">
    <source>
        <dbReference type="Proteomes" id="UP000004217"/>
    </source>
</evidence>
<organism evidence="2 3">
    <name type="scientific">Streptomyces zinciresistens K42</name>
    <dbReference type="NCBI Taxonomy" id="700597"/>
    <lineage>
        <taxon>Bacteria</taxon>
        <taxon>Bacillati</taxon>
        <taxon>Actinomycetota</taxon>
        <taxon>Actinomycetes</taxon>
        <taxon>Kitasatosporales</taxon>
        <taxon>Streptomycetaceae</taxon>
        <taxon>Streptomyces</taxon>
    </lineage>
</organism>
<dbReference type="PATRIC" id="fig|700597.3.peg.6208"/>